<feature type="transmembrane region" description="Helical" evidence="5">
    <location>
        <begin position="357"/>
        <end position="379"/>
    </location>
</feature>
<evidence type="ECO:0000256" key="4">
    <source>
        <dbReference type="ARBA" id="ARBA00023136"/>
    </source>
</evidence>
<dbReference type="Gene3D" id="1.20.1720.10">
    <property type="entry name" value="Multidrug resistance protein D"/>
    <property type="match status" value="1"/>
</dbReference>
<organism evidence="7 8">
    <name type="scientific">Rhodococcoides kyotonense</name>
    <dbReference type="NCBI Taxonomy" id="398843"/>
    <lineage>
        <taxon>Bacteria</taxon>
        <taxon>Bacillati</taxon>
        <taxon>Actinomycetota</taxon>
        <taxon>Actinomycetes</taxon>
        <taxon>Mycobacteriales</taxon>
        <taxon>Nocardiaceae</taxon>
        <taxon>Rhodococcoides</taxon>
    </lineage>
</organism>
<reference evidence="8" key="1">
    <citation type="submission" date="2017-06" db="EMBL/GenBank/DDBJ databases">
        <authorList>
            <person name="Varghese N."/>
            <person name="Submissions S."/>
        </authorList>
    </citation>
    <scope>NUCLEOTIDE SEQUENCE [LARGE SCALE GENOMIC DNA]</scope>
    <source>
        <strain evidence="8">JCM 23211</strain>
    </source>
</reference>
<dbReference type="PANTHER" id="PTHR42718">
    <property type="entry name" value="MAJOR FACILITATOR SUPERFAMILY MULTIDRUG TRANSPORTER MFSC"/>
    <property type="match status" value="1"/>
</dbReference>
<protein>
    <submittedName>
        <fullName evidence="7">Major Facilitator Superfamily protein</fullName>
    </submittedName>
</protein>
<dbReference type="CDD" id="cd17321">
    <property type="entry name" value="MFS_MMR_MDR_like"/>
    <property type="match status" value="1"/>
</dbReference>
<name>A0A239GG09_9NOCA</name>
<dbReference type="PROSITE" id="PS50850">
    <property type="entry name" value="MFS"/>
    <property type="match status" value="1"/>
</dbReference>
<feature type="transmembrane region" description="Helical" evidence="5">
    <location>
        <begin position="250"/>
        <end position="270"/>
    </location>
</feature>
<feature type="transmembrane region" description="Helical" evidence="5">
    <location>
        <begin position="291"/>
        <end position="318"/>
    </location>
</feature>
<evidence type="ECO:0000256" key="5">
    <source>
        <dbReference type="SAM" id="Phobius"/>
    </source>
</evidence>
<feature type="transmembrane region" description="Helical" evidence="5">
    <location>
        <begin position="125"/>
        <end position="147"/>
    </location>
</feature>
<evidence type="ECO:0000256" key="2">
    <source>
        <dbReference type="ARBA" id="ARBA00022692"/>
    </source>
</evidence>
<feature type="transmembrane region" description="Helical" evidence="5">
    <location>
        <begin position="35"/>
        <end position="58"/>
    </location>
</feature>
<comment type="subcellular location">
    <subcellularLocation>
        <location evidence="1">Cell membrane</location>
        <topology evidence="1">Multi-pass membrane protein</topology>
    </subcellularLocation>
</comment>
<keyword evidence="2 5" id="KW-0812">Transmembrane</keyword>
<feature type="transmembrane region" description="Helical" evidence="5">
    <location>
        <begin position="324"/>
        <end position="345"/>
    </location>
</feature>
<feature type="domain" description="Major facilitator superfamily (MFS) profile" evidence="6">
    <location>
        <begin position="34"/>
        <end position="485"/>
    </location>
</feature>
<dbReference type="AlphaFoldDB" id="A0A239GG09"/>
<sequence length="498" mass="51609">MRAIAALQADHTQNASRRDISRKDISRKDISRKDVFVCAAAGFTTLLDSAVLSIGVPAIRSSLDAGTSEVQWILASYSLTFGLALVPAGRLGDVIGRRRLFLFGLSLFSVMGLIGAFAAEPWMIVAARLGQGIGAGTVSSQVLGIITDRYSGRERARALGVYSTAGGLAGLVGPLLGGTVLGIADDDIGWRLLLLLNVPFAVVTLTVAFFVLRKDQARRSGASIDVVGLIALGVATLLLLLPMVSSLGGIVSTLLVLASIGTLVGFWFWERRFAAQGGIPVLLPDLIAARGYTLGTAVAMFWFGAVLALQAVLSLYLIEGLGFPALQAALVMVGSSLLMAVTSAFGWRIVARLGRTAVVGAIVLELFVVAGYITVIAYLPREATVPAFVVLAALSGLASGFVDAPNRGMTLEYSPPGANGVAVGFLQLSQRLSATISLAAVPGIYLGVLADDGTDFGRAAGLGLGVSGLMLLGSLGCAVADSRRRGRETNPAHSPASR</sequence>
<dbReference type="PANTHER" id="PTHR42718:SF39">
    <property type="entry name" value="ACTINORHODIN TRANSPORTER-RELATED"/>
    <property type="match status" value="1"/>
</dbReference>
<feature type="transmembrane region" description="Helical" evidence="5">
    <location>
        <begin position="100"/>
        <end position="119"/>
    </location>
</feature>
<dbReference type="InterPro" id="IPR011701">
    <property type="entry name" value="MFS"/>
</dbReference>
<keyword evidence="3 5" id="KW-1133">Transmembrane helix</keyword>
<proteinExistence type="predicted"/>
<evidence type="ECO:0000256" key="1">
    <source>
        <dbReference type="ARBA" id="ARBA00004651"/>
    </source>
</evidence>
<dbReference type="InterPro" id="IPR020846">
    <property type="entry name" value="MFS_dom"/>
</dbReference>
<dbReference type="EMBL" id="FZOW01000004">
    <property type="protein sequence ID" value="SNS67403.1"/>
    <property type="molecule type" value="Genomic_DNA"/>
</dbReference>
<dbReference type="SUPFAM" id="SSF103473">
    <property type="entry name" value="MFS general substrate transporter"/>
    <property type="match status" value="1"/>
</dbReference>
<dbReference type="GO" id="GO:0022857">
    <property type="term" value="F:transmembrane transporter activity"/>
    <property type="evidence" value="ECO:0007669"/>
    <property type="project" value="InterPro"/>
</dbReference>
<evidence type="ECO:0000313" key="7">
    <source>
        <dbReference type="EMBL" id="SNS67403.1"/>
    </source>
</evidence>
<feature type="transmembrane region" description="Helical" evidence="5">
    <location>
        <begin position="456"/>
        <end position="480"/>
    </location>
</feature>
<feature type="transmembrane region" description="Helical" evidence="5">
    <location>
        <begin position="70"/>
        <end position="88"/>
    </location>
</feature>
<dbReference type="GO" id="GO:0005886">
    <property type="term" value="C:plasma membrane"/>
    <property type="evidence" value="ECO:0007669"/>
    <property type="project" value="UniProtKB-SubCell"/>
</dbReference>
<dbReference type="InterPro" id="IPR036259">
    <property type="entry name" value="MFS_trans_sf"/>
</dbReference>
<keyword evidence="8" id="KW-1185">Reference proteome</keyword>
<evidence type="ECO:0000313" key="8">
    <source>
        <dbReference type="Proteomes" id="UP000198327"/>
    </source>
</evidence>
<evidence type="ECO:0000259" key="6">
    <source>
        <dbReference type="PROSITE" id="PS50850"/>
    </source>
</evidence>
<feature type="transmembrane region" description="Helical" evidence="5">
    <location>
        <begin position="190"/>
        <end position="212"/>
    </location>
</feature>
<dbReference type="STRING" id="398843.A3K89_16595"/>
<dbReference type="Gene3D" id="1.20.1250.20">
    <property type="entry name" value="MFS general substrate transporter like domains"/>
    <property type="match status" value="1"/>
</dbReference>
<accession>A0A239GG09</accession>
<keyword evidence="4 5" id="KW-0472">Membrane</keyword>
<feature type="transmembrane region" description="Helical" evidence="5">
    <location>
        <begin position="159"/>
        <end position="184"/>
    </location>
</feature>
<feature type="transmembrane region" description="Helical" evidence="5">
    <location>
        <begin position="385"/>
        <end position="404"/>
    </location>
</feature>
<gene>
    <name evidence="7" type="ORF">SAMN05421642_104196</name>
</gene>
<dbReference type="Proteomes" id="UP000198327">
    <property type="component" value="Unassembled WGS sequence"/>
</dbReference>
<feature type="transmembrane region" description="Helical" evidence="5">
    <location>
        <begin position="432"/>
        <end position="450"/>
    </location>
</feature>
<dbReference type="Pfam" id="PF07690">
    <property type="entry name" value="MFS_1"/>
    <property type="match status" value="1"/>
</dbReference>
<feature type="transmembrane region" description="Helical" evidence="5">
    <location>
        <begin position="224"/>
        <end position="244"/>
    </location>
</feature>
<evidence type="ECO:0000256" key="3">
    <source>
        <dbReference type="ARBA" id="ARBA00022989"/>
    </source>
</evidence>
<dbReference type="RefSeq" id="WP_371828993.1">
    <property type="nucleotide sequence ID" value="NZ_FZOW01000004.1"/>
</dbReference>